<reference evidence="1 2" key="1">
    <citation type="journal article" date="2019" name="Nat. Ecol. Evol.">
        <title>Megaphylogeny resolves global patterns of mushroom evolution.</title>
        <authorList>
            <person name="Varga T."/>
            <person name="Krizsan K."/>
            <person name="Foldi C."/>
            <person name="Dima B."/>
            <person name="Sanchez-Garcia M."/>
            <person name="Sanchez-Ramirez S."/>
            <person name="Szollosi G.J."/>
            <person name="Szarkandi J.G."/>
            <person name="Papp V."/>
            <person name="Albert L."/>
            <person name="Andreopoulos W."/>
            <person name="Angelini C."/>
            <person name="Antonin V."/>
            <person name="Barry K.W."/>
            <person name="Bougher N.L."/>
            <person name="Buchanan P."/>
            <person name="Buyck B."/>
            <person name="Bense V."/>
            <person name="Catcheside P."/>
            <person name="Chovatia M."/>
            <person name="Cooper J."/>
            <person name="Damon W."/>
            <person name="Desjardin D."/>
            <person name="Finy P."/>
            <person name="Geml J."/>
            <person name="Haridas S."/>
            <person name="Hughes K."/>
            <person name="Justo A."/>
            <person name="Karasinski D."/>
            <person name="Kautmanova I."/>
            <person name="Kiss B."/>
            <person name="Kocsube S."/>
            <person name="Kotiranta H."/>
            <person name="LaButti K.M."/>
            <person name="Lechner B.E."/>
            <person name="Liimatainen K."/>
            <person name="Lipzen A."/>
            <person name="Lukacs Z."/>
            <person name="Mihaltcheva S."/>
            <person name="Morgado L.N."/>
            <person name="Niskanen T."/>
            <person name="Noordeloos M.E."/>
            <person name="Ohm R.A."/>
            <person name="Ortiz-Santana B."/>
            <person name="Ovrebo C."/>
            <person name="Racz N."/>
            <person name="Riley R."/>
            <person name="Savchenko A."/>
            <person name="Shiryaev A."/>
            <person name="Soop K."/>
            <person name="Spirin V."/>
            <person name="Szebenyi C."/>
            <person name="Tomsovsky M."/>
            <person name="Tulloss R.E."/>
            <person name="Uehling J."/>
            <person name="Grigoriev I.V."/>
            <person name="Vagvolgyi C."/>
            <person name="Papp T."/>
            <person name="Martin F.M."/>
            <person name="Miettinen O."/>
            <person name="Hibbett D.S."/>
            <person name="Nagy L.G."/>
        </authorList>
    </citation>
    <scope>NUCLEOTIDE SEQUENCE [LARGE SCALE GENOMIC DNA]</scope>
    <source>
        <strain evidence="1 2">CBS 121175</strain>
    </source>
</reference>
<name>A0A5C3K9S7_COPMA</name>
<sequence length="147" mass="16371">MVNLIRGGMLDIVVEKGVMYGIKIKNDTPWNLHFQCLYFDNDDFSIKALTDVKTESRYDRDYTLSKKGGTAAVGYGPLGIPPITCELPDGVDVAAGFFKFWITTEPVDLSHVPQTTPFAGIRSVDQPLRQLPPTWGTVLIPVIQRRS</sequence>
<evidence type="ECO:0000313" key="1">
    <source>
        <dbReference type="EMBL" id="TFK16678.1"/>
    </source>
</evidence>
<gene>
    <name evidence="1" type="ORF">FA15DRAFT_683684</name>
</gene>
<accession>A0A5C3K9S7</accession>
<keyword evidence="2" id="KW-1185">Reference proteome</keyword>
<proteinExistence type="predicted"/>
<dbReference type="AlphaFoldDB" id="A0A5C3K9S7"/>
<evidence type="ECO:0000313" key="2">
    <source>
        <dbReference type="Proteomes" id="UP000307440"/>
    </source>
</evidence>
<protein>
    <submittedName>
        <fullName evidence="1">Uncharacterized protein</fullName>
    </submittedName>
</protein>
<organism evidence="1 2">
    <name type="scientific">Coprinopsis marcescibilis</name>
    <name type="common">Agaric fungus</name>
    <name type="synonym">Psathyrella marcescibilis</name>
    <dbReference type="NCBI Taxonomy" id="230819"/>
    <lineage>
        <taxon>Eukaryota</taxon>
        <taxon>Fungi</taxon>
        <taxon>Dikarya</taxon>
        <taxon>Basidiomycota</taxon>
        <taxon>Agaricomycotina</taxon>
        <taxon>Agaricomycetes</taxon>
        <taxon>Agaricomycetidae</taxon>
        <taxon>Agaricales</taxon>
        <taxon>Agaricineae</taxon>
        <taxon>Psathyrellaceae</taxon>
        <taxon>Coprinopsis</taxon>
    </lineage>
</organism>
<dbReference type="Proteomes" id="UP000307440">
    <property type="component" value="Unassembled WGS sequence"/>
</dbReference>
<dbReference type="EMBL" id="ML210675">
    <property type="protein sequence ID" value="TFK16678.1"/>
    <property type="molecule type" value="Genomic_DNA"/>
</dbReference>
<dbReference type="OrthoDB" id="3223806at2759"/>